<dbReference type="SUPFAM" id="SSF51735">
    <property type="entry name" value="NAD(P)-binding Rossmann-fold domains"/>
    <property type="match status" value="1"/>
</dbReference>
<dbReference type="CDD" id="cd05233">
    <property type="entry name" value="SDR_c"/>
    <property type="match status" value="1"/>
</dbReference>
<comment type="similarity">
    <text evidence="1">Belongs to the short-chain dehydrogenases/reductases (SDR) family.</text>
</comment>
<evidence type="ECO:0008006" key="5">
    <source>
        <dbReference type="Google" id="ProtNLM"/>
    </source>
</evidence>
<dbReference type="InterPro" id="IPR002347">
    <property type="entry name" value="SDR_fam"/>
</dbReference>
<dbReference type="EMBL" id="GL832967">
    <property type="protein sequence ID" value="EGD73974.1"/>
    <property type="molecule type" value="Genomic_DNA"/>
</dbReference>
<dbReference type="Proteomes" id="UP000007799">
    <property type="component" value="Unassembled WGS sequence"/>
</dbReference>
<dbReference type="STRING" id="946362.F2UBV8"/>
<dbReference type="InParanoid" id="F2UBV8"/>
<dbReference type="Gene3D" id="3.40.50.720">
    <property type="entry name" value="NAD(P)-binding Rossmann-like Domain"/>
    <property type="match status" value="1"/>
</dbReference>
<evidence type="ECO:0000313" key="3">
    <source>
        <dbReference type="EMBL" id="EGD73974.1"/>
    </source>
</evidence>
<keyword evidence="4" id="KW-1185">Reference proteome</keyword>
<evidence type="ECO:0000256" key="2">
    <source>
        <dbReference type="ARBA" id="ARBA00023002"/>
    </source>
</evidence>
<dbReference type="RefSeq" id="XP_004993537.1">
    <property type="nucleotide sequence ID" value="XM_004993480.1"/>
</dbReference>
<evidence type="ECO:0000256" key="1">
    <source>
        <dbReference type="ARBA" id="ARBA00006484"/>
    </source>
</evidence>
<accession>F2UBV8</accession>
<keyword evidence="2" id="KW-0560">Oxidoreductase</keyword>
<name>F2UBV8_SALR5</name>
<evidence type="ECO:0000313" key="4">
    <source>
        <dbReference type="Proteomes" id="UP000007799"/>
    </source>
</evidence>
<dbReference type="GeneID" id="16074114"/>
<reference evidence="3" key="1">
    <citation type="submission" date="2009-08" db="EMBL/GenBank/DDBJ databases">
        <title>Annotation of Salpingoeca rosetta.</title>
        <authorList>
            <consortium name="The Broad Institute Genome Sequencing Platform"/>
            <person name="Russ C."/>
            <person name="Cuomo C."/>
            <person name="Burger G."/>
            <person name="Gray M.W."/>
            <person name="Holland P.W.H."/>
            <person name="King N."/>
            <person name="Lang F.B.F."/>
            <person name="Roger A.J."/>
            <person name="Ruiz-Trillo I."/>
            <person name="Young S.K."/>
            <person name="Zeng Q."/>
            <person name="Gargeya S."/>
            <person name="Alvarado L."/>
            <person name="Berlin A."/>
            <person name="Chapman S.B."/>
            <person name="Chen Z."/>
            <person name="Freedman E."/>
            <person name="Gellesch M."/>
            <person name="Goldberg J."/>
            <person name="Griggs A."/>
            <person name="Gujja S."/>
            <person name="Heilman E."/>
            <person name="Heiman D."/>
            <person name="Howarth C."/>
            <person name="Mehta T."/>
            <person name="Neiman D."/>
            <person name="Pearson M."/>
            <person name="Roberts A."/>
            <person name="Saif S."/>
            <person name="Shea T."/>
            <person name="Shenoy N."/>
            <person name="Sisk P."/>
            <person name="Stolte C."/>
            <person name="Sykes S."/>
            <person name="White J."/>
            <person name="Yandava C."/>
            <person name="Haas B."/>
            <person name="Nusbaum C."/>
            <person name="Birren B."/>
        </authorList>
    </citation>
    <scope>NUCLEOTIDE SEQUENCE [LARGE SCALE GENOMIC DNA]</scope>
    <source>
        <strain evidence="3">ATCC 50818</strain>
    </source>
</reference>
<dbReference type="InterPro" id="IPR020904">
    <property type="entry name" value="Sc_DH/Rdtase_CS"/>
</dbReference>
<sequence>MVMVGGCASVLAGARARLSLLRRGVLPSSAAARVRVLGRTQPRFLATTQERGGDRVALVTGGSQGIGRATVDKFLEEGWHVVNVDTDNTVFSELKDKASRNNRRIVNIHADVADDGVASDAVSRTVNEFGQLDCLVNNAGILPVDTVRPAHEYSLENWHRILHVNLHSAFYFSRAALRVMVDQHEKTGNPGGVIVNIGSVHGLQTAHGVSAYAASKGAILSLTRQLALDYGKYGIRVLAVNPGTILTPSVRRILAAYDETEEDAGANYPLQQRAGKPSEVASVVHFLATDGASFMTGSHVEVDGGITIVGSWE</sequence>
<dbReference type="AlphaFoldDB" id="F2UBV8"/>
<dbReference type="PRINTS" id="PR00081">
    <property type="entry name" value="GDHRDH"/>
</dbReference>
<dbReference type="eggNOG" id="KOG0725">
    <property type="taxonomic scope" value="Eukaryota"/>
</dbReference>
<gene>
    <name evidence="3" type="ORF">PTSG_05668</name>
</gene>
<dbReference type="GO" id="GO:0016491">
    <property type="term" value="F:oxidoreductase activity"/>
    <property type="evidence" value="ECO:0007669"/>
    <property type="project" value="UniProtKB-KW"/>
</dbReference>
<dbReference type="OMA" id="ELWYDVI"/>
<dbReference type="PRINTS" id="PR00080">
    <property type="entry name" value="SDRFAMILY"/>
</dbReference>
<proteinExistence type="inferred from homology"/>
<dbReference type="KEGG" id="sre:PTSG_05668"/>
<dbReference type="FunFam" id="3.40.50.720:FF:000084">
    <property type="entry name" value="Short-chain dehydrogenase reductase"/>
    <property type="match status" value="1"/>
</dbReference>
<dbReference type="OrthoDB" id="47007at2759"/>
<organism evidence="4">
    <name type="scientific">Salpingoeca rosetta (strain ATCC 50818 / BSB-021)</name>
    <dbReference type="NCBI Taxonomy" id="946362"/>
    <lineage>
        <taxon>Eukaryota</taxon>
        <taxon>Choanoflagellata</taxon>
        <taxon>Craspedida</taxon>
        <taxon>Salpingoecidae</taxon>
        <taxon>Salpingoeca</taxon>
    </lineage>
</organism>
<dbReference type="PANTHER" id="PTHR24321:SF8">
    <property type="entry name" value="ESTRADIOL 17-BETA-DEHYDROGENASE 8-RELATED"/>
    <property type="match status" value="1"/>
</dbReference>
<protein>
    <recommendedName>
        <fullName evidence="5">Short-chain dehydrogenase/reductase SDR</fullName>
    </recommendedName>
</protein>
<dbReference type="InterPro" id="IPR036291">
    <property type="entry name" value="NAD(P)-bd_dom_sf"/>
</dbReference>
<dbReference type="PROSITE" id="PS00061">
    <property type="entry name" value="ADH_SHORT"/>
    <property type="match status" value="1"/>
</dbReference>
<dbReference type="Pfam" id="PF13561">
    <property type="entry name" value="adh_short_C2"/>
    <property type="match status" value="1"/>
</dbReference>
<dbReference type="PANTHER" id="PTHR24321">
    <property type="entry name" value="DEHYDROGENASES, SHORT CHAIN"/>
    <property type="match status" value="1"/>
</dbReference>